<keyword evidence="2" id="KW-0472">Membrane</keyword>
<evidence type="ECO:0000313" key="4">
    <source>
        <dbReference type="EMBL" id="CAE0726119.1"/>
    </source>
</evidence>
<feature type="transmembrane region" description="Helical" evidence="2">
    <location>
        <begin position="422"/>
        <end position="446"/>
    </location>
</feature>
<gene>
    <name evidence="4" type="ORF">PAUS00366_LOCUS18876</name>
</gene>
<evidence type="ECO:0000256" key="1">
    <source>
        <dbReference type="SAM" id="MobiDB-lite"/>
    </source>
</evidence>
<accession>A0A7S4AT22</accession>
<feature type="region of interest" description="Disordered" evidence="1">
    <location>
        <begin position="42"/>
        <end position="63"/>
    </location>
</feature>
<feature type="compositionally biased region" description="Low complexity" evidence="1">
    <location>
        <begin position="626"/>
        <end position="637"/>
    </location>
</feature>
<feature type="compositionally biased region" description="Acidic residues" evidence="1">
    <location>
        <begin position="50"/>
        <end position="63"/>
    </location>
</feature>
<feature type="compositionally biased region" description="Acidic residues" evidence="1">
    <location>
        <begin position="468"/>
        <end position="477"/>
    </location>
</feature>
<keyword evidence="2" id="KW-1133">Transmembrane helix</keyword>
<feature type="chain" id="PRO_5030799760" evidence="3">
    <location>
        <begin position="22"/>
        <end position="677"/>
    </location>
</feature>
<keyword evidence="2" id="KW-0812">Transmembrane</keyword>
<feature type="compositionally biased region" description="Basic and acidic residues" evidence="1">
    <location>
        <begin position="521"/>
        <end position="536"/>
    </location>
</feature>
<protein>
    <submittedName>
        <fullName evidence="4">Uncharacterized protein</fullName>
    </submittedName>
</protein>
<name>A0A7S4AT22_9STRA</name>
<keyword evidence="3" id="KW-0732">Signal</keyword>
<feature type="signal peptide" evidence="3">
    <location>
        <begin position="1"/>
        <end position="21"/>
    </location>
</feature>
<feature type="compositionally biased region" description="Low complexity" evidence="1">
    <location>
        <begin position="538"/>
        <end position="562"/>
    </location>
</feature>
<evidence type="ECO:0000256" key="3">
    <source>
        <dbReference type="SAM" id="SignalP"/>
    </source>
</evidence>
<proteinExistence type="predicted"/>
<feature type="compositionally biased region" description="Basic residues" evidence="1">
    <location>
        <begin position="665"/>
        <end position="677"/>
    </location>
</feature>
<evidence type="ECO:0000256" key="2">
    <source>
        <dbReference type="SAM" id="Phobius"/>
    </source>
</evidence>
<feature type="region of interest" description="Disordered" evidence="1">
    <location>
        <begin position="456"/>
        <end position="677"/>
    </location>
</feature>
<dbReference type="AlphaFoldDB" id="A0A7S4AT22"/>
<reference evidence="4" key="1">
    <citation type="submission" date="2021-01" db="EMBL/GenBank/DDBJ databases">
        <authorList>
            <person name="Corre E."/>
            <person name="Pelletier E."/>
            <person name="Niang G."/>
            <person name="Scheremetjew M."/>
            <person name="Finn R."/>
            <person name="Kale V."/>
            <person name="Holt S."/>
            <person name="Cochrane G."/>
            <person name="Meng A."/>
            <person name="Brown T."/>
            <person name="Cohen L."/>
        </authorList>
    </citation>
    <scope>NUCLEOTIDE SEQUENCE</scope>
    <source>
        <strain evidence="4">10249 10 AB</strain>
    </source>
</reference>
<organism evidence="4">
    <name type="scientific">Pseudo-nitzschia australis</name>
    <dbReference type="NCBI Taxonomy" id="44445"/>
    <lineage>
        <taxon>Eukaryota</taxon>
        <taxon>Sar</taxon>
        <taxon>Stramenopiles</taxon>
        <taxon>Ochrophyta</taxon>
        <taxon>Bacillariophyta</taxon>
        <taxon>Bacillariophyceae</taxon>
        <taxon>Bacillariophycidae</taxon>
        <taxon>Bacillariales</taxon>
        <taxon>Bacillariaceae</taxon>
        <taxon>Pseudo-nitzschia</taxon>
    </lineage>
</organism>
<sequence length="677" mass="74368">MKFGNGICALLLTGGIATSDAMSIRGSSKHAHKLMAFSRRLEDGGSNDGSNDEANDEANDDANDESYTFLKDMSIKLLSCIQGEQMINYENDETETSTVIFRLCPADSCSSDSLLGCNDGYGDYAVGMNTFLYTYMESVQENDDQNNGYVYSNGYGYSNSMIAYSQYGQAFDASDYMECTEYTAEQLSEEEQEEGEQEYQEQQKEQQYYNGAYQNDYQGQYNGNRNEYNPYQDSVFFIGPSCTEDGTSIALNMYIDQYCTYPAEIDFTQVSPGWRTLPFSDYLIKKECMSCYVLSEDYEMVVSDLCLDDYASSVYSCESNMAASNYDGDYHYPATEGCDYIDSLLTSVYGNQAGTRSNFFTKTTKTTTNATNTNRTKWETVGTAVSNAGKKAGSAVGSAAVNAAQTAKSRFMDTMSTEEARAFVVAMVFFAISAALGATFIGCLCVKKQRKRRRAKKMDAAASSQLLADDDGDDDEVPPPPESIKKRRSSVVALVRTATNSMRQSVKAAATGTKKNISEPNKGDDTMKSEYSEHLHIPPYKAPKAAPSSDDSMKSSNKSLKSFDTVITEPDPNAETTGEDSVKLPVGDSIEVAAITESTREKAESNADETSEQLLAINASRDGNTEEASPEPAATTAFEDETPAEQIETPKTPKSKNSFLSKMDKHLKKKSKKNVTK</sequence>
<dbReference type="EMBL" id="HBIX01027952">
    <property type="protein sequence ID" value="CAE0726119.1"/>
    <property type="molecule type" value="Transcribed_RNA"/>
</dbReference>